<dbReference type="InterPro" id="IPR006162">
    <property type="entry name" value="Ppantetheine_attach_site"/>
</dbReference>
<keyword evidence="6 14" id="KW-0444">Lipid biosynthesis</keyword>
<evidence type="ECO:0000256" key="14">
    <source>
        <dbReference type="RuleBase" id="RU000722"/>
    </source>
</evidence>
<dbReference type="AlphaFoldDB" id="A0A9P9XTB3"/>
<dbReference type="GO" id="GO:0099128">
    <property type="term" value="C:mitochondrial [2Fe-2S] assembly complex"/>
    <property type="evidence" value="ECO:0007669"/>
    <property type="project" value="UniProtKB-ARBA"/>
</dbReference>
<evidence type="ECO:0000256" key="6">
    <source>
        <dbReference type="ARBA" id="ARBA00022516"/>
    </source>
</evidence>
<name>A0A9P9XTB3_9PEZI</name>
<keyword evidence="18" id="KW-1185">Reference proteome</keyword>
<evidence type="ECO:0000256" key="1">
    <source>
        <dbReference type="ARBA" id="ARBA00004173"/>
    </source>
</evidence>
<evidence type="ECO:0000256" key="10">
    <source>
        <dbReference type="ARBA" id="ARBA00022982"/>
    </source>
</evidence>
<protein>
    <recommendedName>
        <fullName evidence="14">Acyl carrier protein</fullName>
    </recommendedName>
</protein>
<evidence type="ECO:0000313" key="18">
    <source>
        <dbReference type="Proteomes" id="UP001056436"/>
    </source>
</evidence>
<comment type="subcellular location">
    <subcellularLocation>
        <location evidence="1">Mitochondrion</location>
    </subcellularLocation>
</comment>
<dbReference type="GO" id="GO:0000036">
    <property type="term" value="F:acyl carrier activity"/>
    <property type="evidence" value="ECO:0007669"/>
    <property type="project" value="TreeGrafter"/>
</dbReference>
<evidence type="ECO:0000259" key="16">
    <source>
        <dbReference type="PROSITE" id="PS50075"/>
    </source>
</evidence>
<evidence type="ECO:0000256" key="8">
    <source>
        <dbReference type="ARBA" id="ARBA00022832"/>
    </source>
</evidence>
<feature type="non-terminal residue" evidence="17">
    <location>
        <position position="1"/>
    </location>
</feature>
<keyword evidence="11" id="KW-0443">Lipid metabolism</keyword>
<feature type="domain" description="Carrier" evidence="16">
    <location>
        <begin position="114"/>
        <end position="190"/>
    </location>
</feature>
<evidence type="ECO:0000256" key="15">
    <source>
        <dbReference type="SAM" id="MobiDB-lite"/>
    </source>
</evidence>
<comment type="similarity">
    <text evidence="3">Belongs to the acyl carrier protein (ACP) family.</text>
</comment>
<keyword evidence="5 14" id="KW-0596">Phosphopantetheine</keyword>
<organism evidence="17 18">
    <name type="scientific">Colletotrichum abscissum</name>
    <dbReference type="NCBI Taxonomy" id="1671311"/>
    <lineage>
        <taxon>Eukaryota</taxon>
        <taxon>Fungi</taxon>
        <taxon>Dikarya</taxon>
        <taxon>Ascomycota</taxon>
        <taxon>Pezizomycotina</taxon>
        <taxon>Sordariomycetes</taxon>
        <taxon>Hypocreomycetidae</taxon>
        <taxon>Glomerellales</taxon>
        <taxon>Glomerellaceae</taxon>
        <taxon>Colletotrichum</taxon>
        <taxon>Colletotrichum acutatum species complex</taxon>
    </lineage>
</organism>
<evidence type="ECO:0000256" key="2">
    <source>
        <dbReference type="ARBA" id="ARBA00005194"/>
    </source>
</evidence>
<gene>
    <name evidence="17" type="ORF">CABS02_00724</name>
</gene>
<dbReference type="Pfam" id="PF00550">
    <property type="entry name" value="PP-binding"/>
    <property type="match status" value="1"/>
</dbReference>
<evidence type="ECO:0000256" key="3">
    <source>
        <dbReference type="ARBA" id="ARBA00010930"/>
    </source>
</evidence>
<dbReference type="HAMAP" id="MF_01217">
    <property type="entry name" value="Acyl_carrier"/>
    <property type="match status" value="1"/>
</dbReference>
<proteinExistence type="inferred from homology"/>
<keyword evidence="7" id="KW-0597">Phosphoprotein</keyword>
<comment type="function">
    <text evidence="14">Carrier of the growing fatty acid chain in fatty acid biosynthesis.</text>
</comment>
<accession>A0A9P9XTB3</accession>
<dbReference type="PROSITE" id="PS50075">
    <property type="entry name" value="CARRIER"/>
    <property type="match status" value="1"/>
</dbReference>
<dbReference type="EMBL" id="SDAQ01000001">
    <property type="protein sequence ID" value="KAI3559749.1"/>
    <property type="molecule type" value="Genomic_DNA"/>
</dbReference>
<dbReference type="NCBIfam" id="TIGR00517">
    <property type="entry name" value="acyl_carrier"/>
    <property type="match status" value="1"/>
</dbReference>
<dbReference type="OrthoDB" id="448946at2759"/>
<comment type="caution">
    <text evidence="17">The sequence shown here is derived from an EMBL/GenBank/DDBJ whole genome shotgun (WGS) entry which is preliminary data.</text>
</comment>
<dbReference type="InterPro" id="IPR009081">
    <property type="entry name" value="PP-bd_ACP"/>
</dbReference>
<comment type="pathway">
    <text evidence="2">Lipid metabolism; fatty acid biosynthesis.</text>
</comment>
<dbReference type="NCBIfam" id="NF002148">
    <property type="entry name" value="PRK00982.1-2"/>
    <property type="match status" value="1"/>
</dbReference>
<evidence type="ECO:0000256" key="7">
    <source>
        <dbReference type="ARBA" id="ARBA00022553"/>
    </source>
</evidence>
<dbReference type="InterPro" id="IPR003231">
    <property type="entry name" value="ACP"/>
</dbReference>
<keyword evidence="9" id="KW-0809">Transit peptide</keyword>
<evidence type="ECO:0000256" key="13">
    <source>
        <dbReference type="ARBA" id="ARBA00023160"/>
    </source>
</evidence>
<dbReference type="Gene3D" id="1.10.1200.10">
    <property type="entry name" value="ACP-like"/>
    <property type="match status" value="1"/>
</dbReference>
<dbReference type="SUPFAM" id="SSF47336">
    <property type="entry name" value="ACP-like"/>
    <property type="match status" value="1"/>
</dbReference>
<evidence type="ECO:0000256" key="5">
    <source>
        <dbReference type="ARBA" id="ARBA00022450"/>
    </source>
</evidence>
<evidence type="ECO:0000256" key="11">
    <source>
        <dbReference type="ARBA" id="ARBA00023098"/>
    </source>
</evidence>
<keyword evidence="12" id="KW-0496">Mitochondrion</keyword>
<evidence type="ECO:0000256" key="4">
    <source>
        <dbReference type="ARBA" id="ARBA00022448"/>
    </source>
</evidence>
<dbReference type="InterPro" id="IPR036736">
    <property type="entry name" value="ACP-like_sf"/>
</dbReference>
<dbReference type="PANTHER" id="PTHR20863">
    <property type="entry name" value="ACYL CARRIER PROTEIN"/>
    <property type="match status" value="1"/>
</dbReference>
<dbReference type="Proteomes" id="UP001056436">
    <property type="component" value="Unassembled WGS sequence"/>
</dbReference>
<reference evidence="17" key="1">
    <citation type="submission" date="2019-01" db="EMBL/GenBank/DDBJ databases">
        <title>Colletotrichum abscissum LGMF1257.</title>
        <authorList>
            <person name="Baroncelli R."/>
        </authorList>
    </citation>
    <scope>NUCLEOTIDE SEQUENCE</scope>
    <source>
        <strain evidence="17">Ca142</strain>
    </source>
</reference>
<keyword evidence="4" id="KW-0813">Transport</keyword>
<keyword evidence="10" id="KW-0249">Electron transport</keyword>
<evidence type="ECO:0000313" key="17">
    <source>
        <dbReference type="EMBL" id="KAI3559749.1"/>
    </source>
</evidence>
<dbReference type="FunFam" id="1.10.1200.10:FF:000003">
    <property type="entry name" value="Acyl carrier protein"/>
    <property type="match status" value="1"/>
</dbReference>
<sequence length="193" mass="20729">LVAPSSTTPEASSHQIPAVAVNQPILPSPPSRSQLQSPEPPKVSPLSRLNTYLKMFRTAVLRSAAAATRAIRPAVQQSAPLARRSLVAPQAAFRAAPKAISVRMYSAATGLNKQEVEGRIFALLQGFDKVNDPANIKSNAHFANDLGLDSLDTVEVVMAIEEEFSIEIPDKDADTIHSIDKAVEYIVSQPDAH</sequence>
<dbReference type="GO" id="GO:0000035">
    <property type="term" value="F:acyl binding"/>
    <property type="evidence" value="ECO:0007669"/>
    <property type="project" value="TreeGrafter"/>
</dbReference>
<keyword evidence="13 14" id="KW-0275">Fatty acid biosynthesis</keyword>
<feature type="region of interest" description="Disordered" evidence="15">
    <location>
        <begin position="23"/>
        <end position="44"/>
    </location>
</feature>
<dbReference type="PROSITE" id="PS00012">
    <property type="entry name" value="PHOSPHOPANTETHEINE"/>
    <property type="match status" value="1"/>
</dbReference>
<keyword evidence="8" id="KW-0276">Fatty acid metabolism</keyword>
<dbReference type="PANTHER" id="PTHR20863:SF28">
    <property type="entry name" value="ACYL CARRIER PROTEIN, MITOCHONDRIAL"/>
    <property type="match status" value="1"/>
</dbReference>
<evidence type="ECO:0000256" key="12">
    <source>
        <dbReference type="ARBA" id="ARBA00023128"/>
    </source>
</evidence>
<evidence type="ECO:0000256" key="9">
    <source>
        <dbReference type="ARBA" id="ARBA00022946"/>
    </source>
</evidence>